<dbReference type="AlphaFoldDB" id="A0AAU9K4B9"/>
<gene>
    <name evidence="1" type="ORF">BSTOLATCC_MIC46813</name>
</gene>
<accession>A0AAU9K4B9</accession>
<comment type="caution">
    <text evidence="1">The sequence shown here is derived from an EMBL/GenBank/DDBJ whole genome shotgun (WGS) entry which is preliminary data.</text>
</comment>
<protein>
    <submittedName>
        <fullName evidence="1">Uncharacterized protein</fullName>
    </submittedName>
</protein>
<evidence type="ECO:0000313" key="2">
    <source>
        <dbReference type="Proteomes" id="UP001162131"/>
    </source>
</evidence>
<name>A0AAU9K4B9_9CILI</name>
<evidence type="ECO:0000313" key="1">
    <source>
        <dbReference type="EMBL" id="CAG9328823.1"/>
    </source>
</evidence>
<proteinExistence type="predicted"/>
<keyword evidence="2" id="KW-1185">Reference proteome</keyword>
<reference evidence="1" key="1">
    <citation type="submission" date="2021-09" db="EMBL/GenBank/DDBJ databases">
        <authorList>
            <consortium name="AG Swart"/>
            <person name="Singh M."/>
            <person name="Singh A."/>
            <person name="Seah K."/>
            <person name="Emmerich C."/>
        </authorList>
    </citation>
    <scope>NUCLEOTIDE SEQUENCE</scope>
    <source>
        <strain evidence="1">ATCC30299</strain>
    </source>
</reference>
<dbReference type="Proteomes" id="UP001162131">
    <property type="component" value="Unassembled WGS sequence"/>
</dbReference>
<organism evidence="1 2">
    <name type="scientific">Blepharisma stoltei</name>
    <dbReference type="NCBI Taxonomy" id="1481888"/>
    <lineage>
        <taxon>Eukaryota</taxon>
        <taxon>Sar</taxon>
        <taxon>Alveolata</taxon>
        <taxon>Ciliophora</taxon>
        <taxon>Postciliodesmatophora</taxon>
        <taxon>Heterotrichea</taxon>
        <taxon>Heterotrichida</taxon>
        <taxon>Blepharismidae</taxon>
        <taxon>Blepharisma</taxon>
    </lineage>
</organism>
<dbReference type="EMBL" id="CAJZBQ010000046">
    <property type="protein sequence ID" value="CAG9328823.1"/>
    <property type="molecule type" value="Genomic_DNA"/>
</dbReference>
<sequence length="74" mass="8484">MRYLLNLLSRDSISSIYFKPTRCIYFGLALKEAGFGYLSFKAFLNSGEMLRSVRLFNGSNLHRLGCFFLVNSMS</sequence>